<evidence type="ECO:0000313" key="2">
    <source>
        <dbReference type="EMBL" id="ACO62008.1"/>
    </source>
</evidence>
<dbReference type="Proteomes" id="UP000002009">
    <property type="component" value="Chromosome 3"/>
</dbReference>
<gene>
    <name evidence="2" type="ORF">MICPUN_57437</name>
</gene>
<dbReference type="KEGG" id="mis:MICPUN_57437"/>
<feature type="transmembrane region" description="Helical" evidence="1">
    <location>
        <begin position="232"/>
        <end position="252"/>
    </location>
</feature>
<dbReference type="GeneID" id="8242368"/>
<organism evidence="2 3">
    <name type="scientific">Micromonas commoda (strain RCC299 / NOUM17 / CCMP2709)</name>
    <name type="common">Picoplanktonic green alga</name>
    <dbReference type="NCBI Taxonomy" id="296587"/>
    <lineage>
        <taxon>Eukaryota</taxon>
        <taxon>Viridiplantae</taxon>
        <taxon>Chlorophyta</taxon>
        <taxon>Mamiellophyceae</taxon>
        <taxon>Mamiellales</taxon>
        <taxon>Mamiellaceae</taxon>
        <taxon>Micromonas</taxon>
    </lineage>
</organism>
<dbReference type="AlphaFoldDB" id="C1E309"/>
<evidence type="ECO:0000313" key="3">
    <source>
        <dbReference type="Proteomes" id="UP000002009"/>
    </source>
</evidence>
<feature type="transmembrane region" description="Helical" evidence="1">
    <location>
        <begin position="166"/>
        <end position="186"/>
    </location>
</feature>
<dbReference type="InParanoid" id="C1E309"/>
<sequence length="282" mass="30259">MGGSSVAPEAPPLSEQLERKAMCERAKDILRPWALSPFTSMWQPVFTKAGQHEGIGVLMNVIGAIESGTEIETERTIVRQCDDLVSLASTSMVVSGLALTCSIPLAFTLLSADPLPLASGTLGGDGWDAQGSGVEAAVRWYEGWVTHKSALHACHWLEMVLLSLSAGFNFSGIVFCFCTVAQYSLYVPTLDSKIWCLVDQYEATQFAWTYPVLGILFLAAAFPFAAVRVSPVATLGAALPITMLLVKTRWVFGWGTKAAALQHTMARRLLKIDGGGVGKGSM</sequence>
<protein>
    <submittedName>
        <fullName evidence="2">Uncharacterized protein</fullName>
    </submittedName>
</protein>
<proteinExistence type="predicted"/>
<accession>C1E309</accession>
<keyword evidence="3" id="KW-1185">Reference proteome</keyword>
<keyword evidence="1" id="KW-0472">Membrane</keyword>
<feature type="transmembrane region" description="Helical" evidence="1">
    <location>
        <begin position="207"/>
        <end position="226"/>
    </location>
</feature>
<dbReference type="RefSeq" id="XP_002500750.1">
    <property type="nucleotide sequence ID" value="XM_002500704.1"/>
</dbReference>
<evidence type="ECO:0000256" key="1">
    <source>
        <dbReference type="SAM" id="Phobius"/>
    </source>
</evidence>
<reference evidence="2 3" key="1">
    <citation type="journal article" date="2009" name="Science">
        <title>Green evolution and dynamic adaptations revealed by genomes of the marine picoeukaryotes Micromonas.</title>
        <authorList>
            <person name="Worden A.Z."/>
            <person name="Lee J.H."/>
            <person name="Mock T."/>
            <person name="Rouze P."/>
            <person name="Simmons M.P."/>
            <person name="Aerts A.L."/>
            <person name="Allen A.E."/>
            <person name="Cuvelier M.L."/>
            <person name="Derelle E."/>
            <person name="Everett M.V."/>
            <person name="Foulon E."/>
            <person name="Grimwood J."/>
            <person name="Gundlach H."/>
            <person name="Henrissat B."/>
            <person name="Napoli C."/>
            <person name="McDonald S.M."/>
            <person name="Parker M.S."/>
            <person name="Rombauts S."/>
            <person name="Salamov A."/>
            <person name="Von Dassow P."/>
            <person name="Badger J.H."/>
            <person name="Coutinho P.M."/>
            <person name="Demir E."/>
            <person name="Dubchak I."/>
            <person name="Gentemann C."/>
            <person name="Eikrem W."/>
            <person name="Gready J.E."/>
            <person name="John U."/>
            <person name="Lanier W."/>
            <person name="Lindquist E.A."/>
            <person name="Lucas S."/>
            <person name="Mayer K.F."/>
            <person name="Moreau H."/>
            <person name="Not F."/>
            <person name="Otillar R."/>
            <person name="Panaud O."/>
            <person name="Pangilinan J."/>
            <person name="Paulsen I."/>
            <person name="Piegu B."/>
            <person name="Poliakov A."/>
            <person name="Robbens S."/>
            <person name="Schmutz J."/>
            <person name="Toulza E."/>
            <person name="Wyss T."/>
            <person name="Zelensky A."/>
            <person name="Zhou K."/>
            <person name="Armbrust E.V."/>
            <person name="Bhattacharya D."/>
            <person name="Goodenough U.W."/>
            <person name="Van de Peer Y."/>
            <person name="Grigoriev I.V."/>
        </authorList>
    </citation>
    <scope>NUCLEOTIDE SEQUENCE [LARGE SCALE GENOMIC DNA]</scope>
    <source>
        <strain evidence="3">RCC299 / NOUM17</strain>
    </source>
</reference>
<dbReference type="EMBL" id="CP001324">
    <property type="protein sequence ID" value="ACO62008.1"/>
    <property type="molecule type" value="Genomic_DNA"/>
</dbReference>
<keyword evidence="1" id="KW-0812">Transmembrane</keyword>
<keyword evidence="1" id="KW-1133">Transmembrane helix</keyword>
<name>C1E309_MICCC</name>
<feature type="transmembrane region" description="Helical" evidence="1">
    <location>
        <begin position="84"/>
        <end position="107"/>
    </location>
</feature>